<dbReference type="Gene3D" id="3.40.50.1820">
    <property type="entry name" value="alpha/beta hydrolase"/>
    <property type="match status" value="1"/>
</dbReference>
<dbReference type="PANTHER" id="PTHR47381:SF3">
    <property type="entry name" value="ALPHA_BETA-HYDROLASES SUPERFAMILY PROTEIN"/>
    <property type="match status" value="1"/>
</dbReference>
<evidence type="ECO:0008006" key="3">
    <source>
        <dbReference type="Google" id="ProtNLM"/>
    </source>
</evidence>
<dbReference type="SUPFAM" id="SSF53474">
    <property type="entry name" value="alpha/beta-Hydrolases"/>
    <property type="match status" value="1"/>
</dbReference>
<name>A0A0J0XU35_9TREE</name>
<dbReference type="STRING" id="879819.A0A0J0XU35"/>
<gene>
    <name evidence="1" type="ORF">CC85DRAFT_283498</name>
</gene>
<accession>A0A0J0XU35</accession>
<protein>
    <recommendedName>
        <fullName evidence="3">Alpha/beta-hydrolase</fullName>
    </recommendedName>
</protein>
<evidence type="ECO:0000313" key="1">
    <source>
        <dbReference type="EMBL" id="KLT44562.1"/>
    </source>
</evidence>
<proteinExistence type="predicted"/>
<reference evidence="1 2" key="1">
    <citation type="submission" date="2015-03" db="EMBL/GenBank/DDBJ databases">
        <title>Genomics and transcriptomics of the oil-accumulating basidiomycete yeast T. oleaginosus allow insights into substrate utilization and the diverse evolutionary trajectories of mating systems in fungi.</title>
        <authorList>
            <consortium name="DOE Joint Genome Institute"/>
            <person name="Kourist R."/>
            <person name="Kracht O."/>
            <person name="Bracharz F."/>
            <person name="Lipzen A."/>
            <person name="Nolan M."/>
            <person name="Ohm R."/>
            <person name="Grigoriev I."/>
            <person name="Sun S."/>
            <person name="Heitman J."/>
            <person name="Bruck T."/>
            <person name="Nowrousian M."/>
        </authorList>
    </citation>
    <scope>NUCLEOTIDE SEQUENCE [LARGE SCALE GENOMIC DNA]</scope>
    <source>
        <strain evidence="1 2">IBC0246</strain>
    </source>
</reference>
<evidence type="ECO:0000313" key="2">
    <source>
        <dbReference type="Proteomes" id="UP000053611"/>
    </source>
</evidence>
<organism evidence="1 2">
    <name type="scientific">Cutaneotrichosporon oleaginosum</name>
    <dbReference type="NCBI Taxonomy" id="879819"/>
    <lineage>
        <taxon>Eukaryota</taxon>
        <taxon>Fungi</taxon>
        <taxon>Dikarya</taxon>
        <taxon>Basidiomycota</taxon>
        <taxon>Agaricomycotina</taxon>
        <taxon>Tremellomycetes</taxon>
        <taxon>Trichosporonales</taxon>
        <taxon>Trichosporonaceae</taxon>
        <taxon>Cutaneotrichosporon</taxon>
    </lineage>
</organism>
<dbReference type="GeneID" id="28982975"/>
<dbReference type="EMBL" id="KQ087186">
    <property type="protein sequence ID" value="KLT44562.1"/>
    <property type="molecule type" value="Genomic_DNA"/>
</dbReference>
<dbReference type="Proteomes" id="UP000053611">
    <property type="component" value="Unassembled WGS sequence"/>
</dbReference>
<dbReference type="AlphaFoldDB" id="A0A0J0XU35"/>
<sequence>MSIPKIPSRRLGNQDPAHVMDFPSLNLGHKPCSKTPFTLVDLDITVYGLDEIKGGDKPVAAVIVAHGWANNAAQMENMCYGLIGEMTKLGGRRTRDVIVVTVDQRNHGTRKLKKDTLSYNKNPLRLVAMATTITGGVEDHQLIMDMLEDYVFPLGQRKIVEFMCTGVSLGGHLIWRLMKIDPRVRVAVPIISVPPDALTKVHTARFRADGTLGTEKMYFPKATREFYEGKTAPGTFKDKCILALCGGVDEVVPPAFGQEEWEKVRAEARATDQWIQPGRGHICTPEMVARAAEWFARWGLGAADAKL</sequence>
<dbReference type="RefSeq" id="XP_018281053.1">
    <property type="nucleotide sequence ID" value="XM_018422372.1"/>
</dbReference>
<dbReference type="OrthoDB" id="2152248at2759"/>
<dbReference type="InterPro" id="IPR029058">
    <property type="entry name" value="AB_hydrolase_fold"/>
</dbReference>
<keyword evidence="2" id="KW-1185">Reference proteome</keyword>
<dbReference type="PANTHER" id="PTHR47381">
    <property type="entry name" value="ALPHA/BETA-HYDROLASES SUPERFAMILY PROTEIN"/>
    <property type="match status" value="1"/>
</dbReference>